<evidence type="ECO:0000256" key="1">
    <source>
        <dbReference type="SAM" id="Phobius"/>
    </source>
</evidence>
<keyword evidence="1 2" id="KW-0812">Transmembrane</keyword>
<feature type="transmembrane region" description="Helical" evidence="1">
    <location>
        <begin position="21"/>
        <end position="42"/>
    </location>
</feature>
<keyword evidence="1" id="KW-0472">Membrane</keyword>
<keyword evidence="1" id="KW-1133">Transmembrane helix</keyword>
<accession>W7X2G1</accession>
<sequence length="70" mass="8194">MNEGYLNHFLAEDFRQAKRMLLASIIFLSDSMDFLLVLATQFQQTVWDLGTQHIYNLNDIGQFDLIENLL</sequence>
<reference evidence="3" key="1">
    <citation type="journal article" date="2006" name="PLoS Biol.">
        <title>Macronuclear genome sequence of the ciliate Tetrahymena thermophila, a model eukaryote.</title>
        <authorList>
            <person name="Eisen J.A."/>
            <person name="Coyne R.S."/>
            <person name="Wu M."/>
            <person name="Wu D."/>
            <person name="Thiagarajan M."/>
            <person name="Wortman J.R."/>
            <person name="Badger J.H."/>
            <person name="Ren Q."/>
            <person name="Amedeo P."/>
            <person name="Jones K.M."/>
            <person name="Tallon L.J."/>
            <person name="Delcher A.L."/>
            <person name="Salzberg S.L."/>
            <person name="Silva J.C."/>
            <person name="Haas B.J."/>
            <person name="Majoros W.H."/>
            <person name="Farzad M."/>
            <person name="Carlton J.M."/>
            <person name="Smith R.K. Jr."/>
            <person name="Garg J."/>
            <person name="Pearlman R.E."/>
            <person name="Karrer K.M."/>
            <person name="Sun L."/>
            <person name="Manning G."/>
            <person name="Elde N.C."/>
            <person name="Turkewitz A.P."/>
            <person name="Asai D.J."/>
            <person name="Wilkes D.E."/>
            <person name="Wang Y."/>
            <person name="Cai H."/>
            <person name="Collins K."/>
            <person name="Stewart B.A."/>
            <person name="Lee S.R."/>
            <person name="Wilamowska K."/>
            <person name="Weinberg Z."/>
            <person name="Ruzzo W.L."/>
            <person name="Wloga D."/>
            <person name="Gaertig J."/>
            <person name="Frankel J."/>
            <person name="Tsao C.-C."/>
            <person name="Gorovsky M.A."/>
            <person name="Keeling P.J."/>
            <person name="Waller R.F."/>
            <person name="Patron N.J."/>
            <person name="Cherry J.M."/>
            <person name="Stover N.A."/>
            <person name="Krieger C.J."/>
            <person name="del Toro C."/>
            <person name="Ryder H.F."/>
            <person name="Williamson S.C."/>
            <person name="Barbeau R.A."/>
            <person name="Hamilton E.P."/>
            <person name="Orias E."/>
        </authorList>
    </citation>
    <scope>NUCLEOTIDE SEQUENCE [LARGE SCALE GENOMIC DNA]</scope>
    <source>
        <strain evidence="3">SB210</strain>
    </source>
</reference>
<evidence type="ECO:0000313" key="2">
    <source>
        <dbReference type="EMBL" id="EWS73420.1"/>
    </source>
</evidence>
<dbReference type="KEGG" id="tet:TTHERM_000666311"/>
<dbReference type="EMBL" id="GG662636">
    <property type="protein sequence ID" value="EWS73420.1"/>
    <property type="molecule type" value="Genomic_DNA"/>
</dbReference>
<dbReference type="AlphaFoldDB" id="W7X2G1"/>
<gene>
    <name evidence="2" type="ORF">TTHERM_000666311</name>
</gene>
<name>W7X2G1_TETTS</name>
<evidence type="ECO:0000313" key="3">
    <source>
        <dbReference type="Proteomes" id="UP000009168"/>
    </source>
</evidence>
<proteinExistence type="predicted"/>
<dbReference type="GeneID" id="24440102"/>
<organism evidence="2 3">
    <name type="scientific">Tetrahymena thermophila (strain SB210)</name>
    <dbReference type="NCBI Taxonomy" id="312017"/>
    <lineage>
        <taxon>Eukaryota</taxon>
        <taxon>Sar</taxon>
        <taxon>Alveolata</taxon>
        <taxon>Ciliophora</taxon>
        <taxon>Intramacronucleata</taxon>
        <taxon>Oligohymenophorea</taxon>
        <taxon>Hymenostomatida</taxon>
        <taxon>Tetrahymenina</taxon>
        <taxon>Tetrahymenidae</taxon>
        <taxon>Tetrahymena</taxon>
    </lineage>
</organism>
<dbReference type="Proteomes" id="UP000009168">
    <property type="component" value="Unassembled WGS sequence"/>
</dbReference>
<keyword evidence="3" id="KW-1185">Reference proteome</keyword>
<protein>
    <submittedName>
        <fullName evidence="2">Transmembrane protein, putative</fullName>
    </submittedName>
</protein>
<dbReference type="InParanoid" id="W7X2G1"/>
<dbReference type="RefSeq" id="XP_012654036.1">
    <property type="nucleotide sequence ID" value="XM_012798582.1"/>
</dbReference>